<dbReference type="PROSITE" id="PS00409">
    <property type="entry name" value="PROKAR_NTER_METHYL"/>
    <property type="match status" value="1"/>
</dbReference>
<dbReference type="Proteomes" id="UP000006860">
    <property type="component" value="Chromosome"/>
</dbReference>
<dbReference type="PANTHER" id="PTHR30093:SF2">
    <property type="entry name" value="TYPE II SECRETION SYSTEM PROTEIN H"/>
    <property type="match status" value="1"/>
</dbReference>
<feature type="domain" description="DUF1559" evidence="2">
    <location>
        <begin position="36"/>
        <end position="295"/>
    </location>
</feature>
<proteinExistence type="predicted"/>
<dbReference type="KEGG" id="pbs:Plabr_0901"/>
<dbReference type="PANTHER" id="PTHR30093">
    <property type="entry name" value="GENERAL SECRETION PATHWAY PROTEIN G"/>
    <property type="match status" value="1"/>
</dbReference>
<dbReference type="eggNOG" id="COG2165">
    <property type="taxonomic scope" value="Bacteria"/>
</dbReference>
<dbReference type="STRING" id="756272.Plabr_0901"/>
<dbReference type="AlphaFoldDB" id="F0SID5"/>
<sequence>MSVFPRKRSRGFTLIELLVVIAIIAILVALLLPAVQQAREAARRNSCKNNLKQLGLAMHNYHDTHKVFPYASTYGINSRHTWVEFIFPFVEQSALYDQINFNEQNNNAASGNKALFENKFFPFLQCPTNPYKKSGLTLANTNFSEWDVKTQGLCYVLNAGPAHPDGTTPDCPTAPSFCIKEAANLWPSSHNHDISRHPGPFAARGATACAMANIVDGTSNTFLLGERRPEICNWGGAFSENFPGAFTGQKPNSPTIDESNTGAYRNNCGFSSWHDGGVQFVLADGSIRFISENISHETFSYLGDKADRQTLGEF</sequence>
<dbReference type="NCBIfam" id="TIGR02532">
    <property type="entry name" value="IV_pilin_GFxxxE"/>
    <property type="match status" value="1"/>
</dbReference>
<keyword evidence="1" id="KW-0472">Membrane</keyword>
<protein>
    <recommendedName>
        <fullName evidence="2">DUF1559 domain-containing protein</fullName>
    </recommendedName>
</protein>
<dbReference type="Pfam" id="PF07963">
    <property type="entry name" value="N_methyl"/>
    <property type="match status" value="1"/>
</dbReference>
<keyword evidence="4" id="KW-1185">Reference proteome</keyword>
<dbReference type="NCBIfam" id="TIGR04294">
    <property type="entry name" value="pre_pil_HX9DG"/>
    <property type="match status" value="1"/>
</dbReference>
<evidence type="ECO:0000313" key="3">
    <source>
        <dbReference type="EMBL" id="ADY58524.1"/>
    </source>
</evidence>
<dbReference type="InterPro" id="IPR027558">
    <property type="entry name" value="Pre_pil_HX9DG_C"/>
</dbReference>
<dbReference type="OrthoDB" id="276576at2"/>
<dbReference type="InterPro" id="IPR045584">
    <property type="entry name" value="Pilin-like"/>
</dbReference>
<dbReference type="HOGENOM" id="CLU_041661_0_0_0"/>
<evidence type="ECO:0000313" key="4">
    <source>
        <dbReference type="Proteomes" id="UP000006860"/>
    </source>
</evidence>
<keyword evidence="1" id="KW-1133">Transmembrane helix</keyword>
<gene>
    <name evidence="3" type="ordered locus">Plabr_0901</name>
</gene>
<dbReference type="EMBL" id="CP002546">
    <property type="protein sequence ID" value="ADY58524.1"/>
    <property type="molecule type" value="Genomic_DNA"/>
</dbReference>
<dbReference type="Gene3D" id="3.30.700.10">
    <property type="entry name" value="Glycoprotein, Type 4 Pilin"/>
    <property type="match status" value="1"/>
</dbReference>
<dbReference type="Pfam" id="PF07596">
    <property type="entry name" value="SBP_bac_10"/>
    <property type="match status" value="1"/>
</dbReference>
<evidence type="ECO:0000259" key="2">
    <source>
        <dbReference type="Pfam" id="PF07596"/>
    </source>
</evidence>
<name>F0SID5_RUBBR</name>
<reference evidence="4" key="1">
    <citation type="submission" date="2011-02" db="EMBL/GenBank/DDBJ databases">
        <title>The complete genome of Planctomyces brasiliensis DSM 5305.</title>
        <authorList>
            <person name="Lucas S."/>
            <person name="Copeland A."/>
            <person name="Lapidus A."/>
            <person name="Bruce D."/>
            <person name="Goodwin L."/>
            <person name="Pitluck S."/>
            <person name="Kyrpides N."/>
            <person name="Mavromatis K."/>
            <person name="Pagani I."/>
            <person name="Ivanova N."/>
            <person name="Ovchinnikova G."/>
            <person name="Lu M."/>
            <person name="Detter J.C."/>
            <person name="Han C."/>
            <person name="Land M."/>
            <person name="Hauser L."/>
            <person name="Markowitz V."/>
            <person name="Cheng J.-F."/>
            <person name="Hugenholtz P."/>
            <person name="Woyke T."/>
            <person name="Wu D."/>
            <person name="Tindall B."/>
            <person name="Pomrenke H.G."/>
            <person name="Brambilla E."/>
            <person name="Klenk H.-P."/>
            <person name="Eisen J.A."/>
        </authorList>
    </citation>
    <scope>NUCLEOTIDE SEQUENCE [LARGE SCALE GENOMIC DNA]</scope>
    <source>
        <strain evidence="4">ATCC 49424 / DSM 5305 / JCM 21570 / NBRC 103401 / IFAM 1448</strain>
    </source>
</reference>
<feature type="transmembrane region" description="Helical" evidence="1">
    <location>
        <begin position="12"/>
        <end position="35"/>
    </location>
</feature>
<dbReference type="InterPro" id="IPR011453">
    <property type="entry name" value="DUF1559"/>
</dbReference>
<evidence type="ECO:0000256" key="1">
    <source>
        <dbReference type="SAM" id="Phobius"/>
    </source>
</evidence>
<keyword evidence="1" id="KW-0812">Transmembrane</keyword>
<dbReference type="InterPro" id="IPR012902">
    <property type="entry name" value="N_methyl_site"/>
</dbReference>
<accession>F0SID5</accession>
<organism evidence="3 4">
    <name type="scientific">Rubinisphaera brasiliensis (strain ATCC 49424 / DSM 5305 / JCM 21570 / IAM 15109 / NBRC 103401 / IFAM 1448)</name>
    <name type="common">Planctomyces brasiliensis</name>
    <dbReference type="NCBI Taxonomy" id="756272"/>
    <lineage>
        <taxon>Bacteria</taxon>
        <taxon>Pseudomonadati</taxon>
        <taxon>Planctomycetota</taxon>
        <taxon>Planctomycetia</taxon>
        <taxon>Planctomycetales</taxon>
        <taxon>Planctomycetaceae</taxon>
        <taxon>Rubinisphaera</taxon>
    </lineage>
</organism>
<dbReference type="SUPFAM" id="SSF54523">
    <property type="entry name" value="Pili subunits"/>
    <property type="match status" value="1"/>
</dbReference>
<dbReference type="RefSeq" id="WP_013627264.1">
    <property type="nucleotide sequence ID" value="NC_015174.1"/>
</dbReference>